<dbReference type="EMBL" id="KJ396181">
    <property type="protein sequence ID" value="AHY80995.1"/>
    <property type="molecule type" value="Genomic_DNA"/>
</dbReference>
<evidence type="ECO:0000256" key="1">
    <source>
        <dbReference type="SAM" id="Phobius"/>
    </source>
</evidence>
<sequence length="52" mass="6660">MPQMMPMKWFLIYFIYLLIFYLFIMLINSMLIKTKINKETLKIKLKKWNWLW</sequence>
<proteinExistence type="predicted"/>
<geneLocation type="mitochondrion" evidence="2"/>
<dbReference type="AlphaFoldDB" id="A0A023ZSG5"/>
<organism evidence="2">
    <name type="scientific">Apis mellifera mellifera</name>
    <name type="common">German honeybee</name>
    <dbReference type="NCBI Taxonomy" id="44477"/>
    <lineage>
        <taxon>Eukaryota</taxon>
        <taxon>Metazoa</taxon>
        <taxon>Ecdysozoa</taxon>
        <taxon>Arthropoda</taxon>
        <taxon>Hexapoda</taxon>
        <taxon>Insecta</taxon>
        <taxon>Pterygota</taxon>
        <taxon>Neoptera</taxon>
        <taxon>Endopterygota</taxon>
        <taxon>Hymenoptera</taxon>
        <taxon>Apocrita</taxon>
        <taxon>Aculeata</taxon>
        <taxon>Apoidea</taxon>
        <taxon>Anthophila</taxon>
        <taxon>Apidae</taxon>
        <taxon>Apis</taxon>
    </lineage>
</organism>
<protein>
    <submittedName>
        <fullName evidence="2">ATP synthase F0 subunit 8</fullName>
    </submittedName>
    <submittedName>
        <fullName evidence="3">ATPase subunit 8</fullName>
    </submittedName>
</protein>
<keyword evidence="2" id="KW-0496">Mitochondrion</keyword>
<reference evidence="3" key="2">
    <citation type="submission" date="2017-04" db="EMBL/GenBank/DDBJ databases">
        <authorList>
            <person name="Afonso C.L."/>
            <person name="Miller P.J."/>
            <person name="Scott M.A."/>
            <person name="Spackman E."/>
            <person name="Goraichik I."/>
            <person name="Dimitrov K.M."/>
            <person name="Suarez D.L."/>
            <person name="Swayne D.E."/>
        </authorList>
    </citation>
    <scope>NUCLEOTIDE SEQUENCE</scope>
</reference>
<name>A0A023ZSG5_APIME</name>
<reference evidence="2" key="1">
    <citation type="submission" date="2014-01" db="EMBL/GenBank/DDBJ databases">
        <title>Genome-wide analysis of signatures of selection in populations of african honey bees (apis mellifera) using new web-based tools.</title>
        <authorList>
            <person name="Fuller Z.L."/>
            <person name="Nino E.L."/>
            <person name="Patch H.M."/>
            <person name="Reina O."/>
            <person name="Baumgarten T."/>
            <person name="Muli E."/>
            <person name="Mumoki F."/>
            <person name="Mcgraw J."/>
            <person name="Tomsho L."/>
            <person name="Frazier M."/>
            <person name="Masiga D."/>
            <person name="Schuster S."/>
            <person name="Miller W.C."/>
            <person name="Grozinger C.M."/>
        </authorList>
    </citation>
    <scope>NUCLEOTIDE SEQUENCE</scope>
    <source>
        <strain evidence="2">21.3.15</strain>
    </source>
</reference>
<evidence type="ECO:0000313" key="2">
    <source>
        <dbReference type="EMBL" id="AHY80995.1"/>
    </source>
</evidence>
<keyword evidence="1" id="KW-0472">Membrane</keyword>
<dbReference type="EMBL" id="KY926884">
    <property type="protein sequence ID" value="AST14909.1"/>
    <property type="molecule type" value="Genomic_DNA"/>
</dbReference>
<feature type="transmembrane region" description="Helical" evidence="1">
    <location>
        <begin position="12"/>
        <end position="32"/>
    </location>
</feature>
<keyword evidence="1" id="KW-1133">Transmembrane helix</keyword>
<accession>A0A023ZSG5</accession>
<keyword evidence="1" id="KW-0812">Transmembrane</keyword>
<gene>
    <name evidence="2" type="primary">ATP8</name>
</gene>
<evidence type="ECO:0000313" key="3">
    <source>
        <dbReference type="EMBL" id="AST14909.1"/>
    </source>
</evidence>